<gene>
    <name evidence="1" type="ORF">BJ960_001729</name>
</gene>
<protein>
    <submittedName>
        <fullName evidence="1">Uncharacterized protein</fullName>
    </submittedName>
</protein>
<organism evidence="1 2">
    <name type="scientific">Leucobacter aridicollis</name>
    <dbReference type="NCBI Taxonomy" id="283878"/>
    <lineage>
        <taxon>Bacteria</taxon>
        <taxon>Bacillati</taxon>
        <taxon>Actinomycetota</taxon>
        <taxon>Actinomycetes</taxon>
        <taxon>Micrococcales</taxon>
        <taxon>Microbacteriaceae</taxon>
        <taxon>Leucobacter</taxon>
    </lineage>
</organism>
<comment type="caution">
    <text evidence="1">The sequence shown here is derived from an EMBL/GenBank/DDBJ whole genome shotgun (WGS) entry which is preliminary data.</text>
</comment>
<proteinExistence type="predicted"/>
<name>A0A852RC25_9MICO</name>
<keyword evidence="2" id="KW-1185">Reference proteome</keyword>
<reference evidence="1 2" key="1">
    <citation type="submission" date="2020-07" db="EMBL/GenBank/DDBJ databases">
        <title>Sequencing the genomes of 1000 actinobacteria strains.</title>
        <authorList>
            <person name="Klenk H.-P."/>
        </authorList>
    </citation>
    <scope>NUCLEOTIDE SEQUENCE [LARGE SCALE GENOMIC DNA]</scope>
    <source>
        <strain evidence="1 2">DSM 17380</strain>
    </source>
</reference>
<evidence type="ECO:0000313" key="2">
    <source>
        <dbReference type="Proteomes" id="UP000586095"/>
    </source>
</evidence>
<sequence length="174" mass="19880">MTRTHMNLTPRDHRDTPAEIIEELAAAFELSQPRAEHLYEAAEIDERWSVLVLPHVASPYAYVRDHEIDKLRARAEHRFPDLPLDEAVAAYVDEKLDEQQAAARAINERDWAQGWSGDRSTPHGTPYEQWLAGHPDYGRREAKVENPETKRIADELFAYLREHGALLSPPALAP</sequence>
<dbReference type="RefSeq" id="WP_185986984.1">
    <property type="nucleotide sequence ID" value="NZ_BAAALZ010000001.1"/>
</dbReference>
<evidence type="ECO:0000313" key="1">
    <source>
        <dbReference type="EMBL" id="NYD26926.1"/>
    </source>
</evidence>
<dbReference type="AlphaFoldDB" id="A0A852RC25"/>
<accession>A0A852RC25</accession>
<dbReference type="Proteomes" id="UP000586095">
    <property type="component" value="Unassembled WGS sequence"/>
</dbReference>
<dbReference type="EMBL" id="JACCBD010000001">
    <property type="protein sequence ID" value="NYD26926.1"/>
    <property type="molecule type" value="Genomic_DNA"/>
</dbReference>